<gene>
    <name evidence="1" type="ORF">CBY09_01730</name>
</gene>
<dbReference type="EMBL" id="NOIG01000001">
    <property type="protein sequence ID" value="OYD52233.1"/>
    <property type="molecule type" value="Genomic_DNA"/>
</dbReference>
<accession>A0A235ETY7</accession>
<organism evidence="1 2">
    <name type="scientific">Acidovorax kalamii</name>
    <dbReference type="NCBI Taxonomy" id="2004485"/>
    <lineage>
        <taxon>Bacteria</taxon>
        <taxon>Pseudomonadati</taxon>
        <taxon>Pseudomonadota</taxon>
        <taxon>Betaproteobacteria</taxon>
        <taxon>Burkholderiales</taxon>
        <taxon>Comamonadaceae</taxon>
        <taxon>Acidovorax</taxon>
    </lineage>
</organism>
<dbReference type="AlphaFoldDB" id="A0A235ETY7"/>
<protein>
    <submittedName>
        <fullName evidence="1">Uncharacterized protein</fullName>
    </submittedName>
</protein>
<comment type="caution">
    <text evidence="1">The sequence shown here is derived from an EMBL/GenBank/DDBJ whole genome shotgun (WGS) entry which is preliminary data.</text>
</comment>
<proteinExistence type="predicted"/>
<evidence type="ECO:0000313" key="2">
    <source>
        <dbReference type="Proteomes" id="UP000215441"/>
    </source>
</evidence>
<name>A0A235ETY7_9BURK</name>
<keyword evidence="2" id="KW-1185">Reference proteome</keyword>
<evidence type="ECO:0000313" key="1">
    <source>
        <dbReference type="EMBL" id="OYD52233.1"/>
    </source>
</evidence>
<reference evidence="1 2" key="1">
    <citation type="submission" date="2017-07" db="EMBL/GenBank/DDBJ databases">
        <title>Acidovorax KNDSW TSA 6 genome sequence and assembly.</title>
        <authorList>
            <person name="Mayilraj S."/>
        </authorList>
    </citation>
    <scope>NUCLEOTIDE SEQUENCE [LARGE SCALE GENOMIC DNA]</scope>
    <source>
        <strain evidence="1 2">KNDSW-TSA6</strain>
    </source>
</reference>
<dbReference type="Proteomes" id="UP000215441">
    <property type="component" value="Unassembled WGS sequence"/>
</dbReference>
<sequence length="165" mass="17598">MPSIALLGAPHTGAEALARALRARIPPESAQIVVVPAVLVAPPQAQPALPAATLTLLMGLDLPCPAEDRAALEALDAQLRLALQVAGVTYRVIYGQGDTRVANALNAIKLIATNTYPTGGNEVFDVENGMRAQRLRAWNCEKCSDPACEHRLFTSLVDQRQARPE</sequence>